<dbReference type="Pfam" id="PF13280">
    <property type="entry name" value="WYL"/>
    <property type="match status" value="2"/>
</dbReference>
<dbReference type="InterPro" id="IPR057727">
    <property type="entry name" value="WCX_dom"/>
</dbReference>
<dbReference type="Pfam" id="PF25583">
    <property type="entry name" value="WCX"/>
    <property type="match status" value="2"/>
</dbReference>
<organism evidence="4 5">
    <name type="scientific">Lipingzhangella rawalii</name>
    <dbReference type="NCBI Taxonomy" id="2055835"/>
    <lineage>
        <taxon>Bacteria</taxon>
        <taxon>Bacillati</taxon>
        <taxon>Actinomycetota</taxon>
        <taxon>Actinomycetes</taxon>
        <taxon>Streptosporangiales</taxon>
        <taxon>Nocardiopsidaceae</taxon>
        <taxon>Lipingzhangella</taxon>
    </lineage>
</organism>
<sequence>MAEEKTRRQLNLVICLLATRRYLSAREIRATVQGYERVAGDEAFKRMFERDKDELRASGIPIEIGDVDVWGDEQGYRISRAAYALPPVELRPDEAAVLGLAARAWRFAALGDAATEAVRKLRAADIPVDTEAHHGFSPVVGTHEPTFLAVWKAVRDRQAVTFDYRAPGRDVARRTLEPWGVVNRHGHWYVAGYDRDRAAPRVFRLGRIVGPVSGVGGTPVEVPTDVDVRSLVSLERPSEPRQLATLCVRAGAAHELRRQAEQIQVDAGGAGWDLVRYPYSDATEFAAVLSGYGAHLRVLDPAELAEAVVGQLAAVVQQYRGARSTAAAEGSLGTVWGTASRVDDERGDRRAPMVGTARLRRLLTLVPYALNRGDVRVSDIAVEFGLSERQVLRDLSLLWTCGLPGYLPGDLIDVDMDAARESGEVVLANAETLAAPLRLTTDEAVTLLVGLRLLGELSDGADSAAWQRASAKLREAAGSAVNEFAAAVDVRVEHPPRVRKLHSCLEEALHQEHRVRLRYHSYYRDAVTDREVDPMRLVLVDGFPYLEGWCRSAQDVRMFRLDRVLELEVLSAPAQVPPHAQPRELAAGALQLTGDDTLVTVELDAGARWVTEEYVCTQVSERPGGALLATLRTPDPAWVCRLMLGLGPAARVVAPADLAHRVASEARRALELNRA</sequence>
<dbReference type="EMBL" id="JAVLVT010000001">
    <property type="protein sequence ID" value="MDS1268947.1"/>
    <property type="molecule type" value="Genomic_DNA"/>
</dbReference>
<dbReference type="PANTHER" id="PTHR34580:SF1">
    <property type="entry name" value="PROTEIN PAFC"/>
    <property type="match status" value="1"/>
</dbReference>
<dbReference type="Proteomes" id="UP001250214">
    <property type="component" value="Unassembled WGS sequence"/>
</dbReference>
<comment type="caution">
    <text evidence="4">The sequence shown here is derived from an EMBL/GenBank/DDBJ whole genome shotgun (WGS) entry which is preliminary data.</text>
</comment>
<evidence type="ECO:0000259" key="2">
    <source>
        <dbReference type="Pfam" id="PF19187"/>
    </source>
</evidence>
<feature type="domain" description="PafC HTH" evidence="2">
    <location>
        <begin position="358"/>
        <end position="475"/>
    </location>
</feature>
<name>A0ABU2H0W2_9ACTN</name>
<keyword evidence="5" id="KW-1185">Reference proteome</keyword>
<proteinExistence type="predicted"/>
<feature type="domain" description="WCX" evidence="3">
    <location>
        <begin position="598"/>
        <end position="670"/>
    </location>
</feature>
<accession>A0ABU2H0W2</accession>
<evidence type="ECO:0000259" key="1">
    <source>
        <dbReference type="Pfam" id="PF13280"/>
    </source>
</evidence>
<dbReference type="InterPro" id="IPR051534">
    <property type="entry name" value="CBASS_pafABC_assoc_protein"/>
</dbReference>
<evidence type="ECO:0000313" key="4">
    <source>
        <dbReference type="EMBL" id="MDS1268947.1"/>
    </source>
</evidence>
<dbReference type="InterPro" id="IPR026881">
    <property type="entry name" value="WYL_dom"/>
</dbReference>
<feature type="domain" description="WYL" evidence="1">
    <location>
        <begin position="505"/>
        <end position="569"/>
    </location>
</feature>
<feature type="domain" description="WCX" evidence="3">
    <location>
        <begin position="242"/>
        <end position="315"/>
    </location>
</feature>
<gene>
    <name evidence="4" type="ORF">RIF23_01420</name>
</gene>
<reference evidence="5" key="1">
    <citation type="submission" date="2023-07" db="EMBL/GenBank/DDBJ databases">
        <title>Novel species in the genus Lipingzhangella isolated from Sambhar Salt Lake.</title>
        <authorList>
            <person name="Jiya N."/>
            <person name="Kajale S."/>
            <person name="Sharma A."/>
        </authorList>
    </citation>
    <scope>NUCLEOTIDE SEQUENCE [LARGE SCALE GENOMIC DNA]</scope>
    <source>
        <strain evidence="5">LS1_29</strain>
    </source>
</reference>
<dbReference type="RefSeq" id="WP_310910455.1">
    <property type="nucleotide sequence ID" value="NZ_JAVLVT010000001.1"/>
</dbReference>
<dbReference type="PANTHER" id="PTHR34580">
    <property type="match status" value="1"/>
</dbReference>
<evidence type="ECO:0000313" key="5">
    <source>
        <dbReference type="Proteomes" id="UP001250214"/>
    </source>
</evidence>
<dbReference type="PROSITE" id="PS52050">
    <property type="entry name" value="WYL"/>
    <property type="match status" value="2"/>
</dbReference>
<evidence type="ECO:0000259" key="3">
    <source>
        <dbReference type="Pfam" id="PF25583"/>
    </source>
</evidence>
<dbReference type="InterPro" id="IPR043839">
    <property type="entry name" value="PafC_HTH"/>
</dbReference>
<feature type="domain" description="WYL" evidence="1">
    <location>
        <begin position="146"/>
        <end position="208"/>
    </location>
</feature>
<protein>
    <submittedName>
        <fullName evidence="4">WYL domain-containing protein</fullName>
    </submittedName>
</protein>
<dbReference type="Pfam" id="PF19187">
    <property type="entry name" value="HTH_PafC"/>
    <property type="match status" value="1"/>
</dbReference>